<dbReference type="PANTHER" id="PTHR30514:SF1">
    <property type="entry name" value="HTH-TYPE TRANSCRIPTIONAL REGULATOR HEXR-RELATED"/>
    <property type="match status" value="1"/>
</dbReference>
<comment type="caution">
    <text evidence="6">The sequence shown here is derived from an EMBL/GenBank/DDBJ whole genome shotgun (WGS) entry which is preliminary data.</text>
</comment>
<evidence type="ECO:0000256" key="1">
    <source>
        <dbReference type="ARBA" id="ARBA00023015"/>
    </source>
</evidence>
<dbReference type="InterPro" id="IPR009057">
    <property type="entry name" value="Homeodomain-like_sf"/>
</dbReference>
<feature type="domain" description="HTH rpiR-type" evidence="4">
    <location>
        <begin position="6"/>
        <end position="81"/>
    </location>
</feature>
<dbReference type="InterPro" id="IPR001347">
    <property type="entry name" value="SIS_dom"/>
</dbReference>
<protein>
    <submittedName>
        <fullName evidence="6">MurR/RpiR family transcriptional regulator</fullName>
    </submittedName>
</protein>
<evidence type="ECO:0000256" key="2">
    <source>
        <dbReference type="ARBA" id="ARBA00023125"/>
    </source>
</evidence>
<dbReference type="InterPro" id="IPR036388">
    <property type="entry name" value="WH-like_DNA-bd_sf"/>
</dbReference>
<proteinExistence type="predicted"/>
<keyword evidence="1" id="KW-0805">Transcription regulation</keyword>
<keyword evidence="2" id="KW-0238">DNA-binding</keyword>
<dbReference type="SUPFAM" id="SSF46689">
    <property type="entry name" value="Homeodomain-like"/>
    <property type="match status" value="1"/>
</dbReference>
<sequence>MGGTEMSVLIKLRDYRNLSAAENQVREYILKYPKKVLEYTVYELAKESFTSPATVVRLCKKIDIKGFARLKVLLAEETKYFQDMKLNLLDTTTIEKNDSPHAIIEKITNIAVKTIEETRVLVNEKQFMQVARLLQKAVIVDFYGVGASSPVAIDAQYKFMRIGKNVITYQLYDRQYVQAVNSDASHVGIIISYSGETKEMLKIAGILQKNGTPVVAVTSSGENSLNRIADYNLFVTAKETVFRSGAMASRTAQLYIIDILYALYCSLDYDESIKKIQQTRIE</sequence>
<dbReference type="GO" id="GO:1901135">
    <property type="term" value="P:carbohydrate derivative metabolic process"/>
    <property type="evidence" value="ECO:0007669"/>
    <property type="project" value="InterPro"/>
</dbReference>
<gene>
    <name evidence="6" type="ORF">DWV29_21235</name>
</gene>
<evidence type="ECO:0000313" key="6">
    <source>
        <dbReference type="EMBL" id="RGX25428.1"/>
    </source>
</evidence>
<dbReference type="CDD" id="cd05013">
    <property type="entry name" value="SIS_RpiR"/>
    <property type="match status" value="1"/>
</dbReference>
<organism evidence="6 7">
    <name type="scientific">Enterocloster asparagiformis</name>
    <dbReference type="NCBI Taxonomy" id="333367"/>
    <lineage>
        <taxon>Bacteria</taxon>
        <taxon>Bacillati</taxon>
        <taxon>Bacillota</taxon>
        <taxon>Clostridia</taxon>
        <taxon>Lachnospirales</taxon>
        <taxon>Lachnospiraceae</taxon>
        <taxon>Enterocloster</taxon>
    </lineage>
</organism>
<dbReference type="AlphaFoldDB" id="A0A413F9Z1"/>
<dbReference type="Gene3D" id="1.10.10.10">
    <property type="entry name" value="Winged helix-like DNA-binding domain superfamily/Winged helix DNA-binding domain"/>
    <property type="match status" value="1"/>
</dbReference>
<dbReference type="PROSITE" id="PS51071">
    <property type="entry name" value="HTH_RPIR"/>
    <property type="match status" value="1"/>
</dbReference>
<dbReference type="SUPFAM" id="SSF53697">
    <property type="entry name" value="SIS domain"/>
    <property type="match status" value="1"/>
</dbReference>
<feature type="domain" description="SIS" evidence="5">
    <location>
        <begin position="130"/>
        <end position="270"/>
    </location>
</feature>
<dbReference type="GO" id="GO:0003677">
    <property type="term" value="F:DNA binding"/>
    <property type="evidence" value="ECO:0007669"/>
    <property type="project" value="UniProtKB-KW"/>
</dbReference>
<dbReference type="OrthoDB" id="9762536at2"/>
<dbReference type="InterPro" id="IPR035472">
    <property type="entry name" value="RpiR-like_SIS"/>
</dbReference>
<dbReference type="InterPro" id="IPR046348">
    <property type="entry name" value="SIS_dom_sf"/>
</dbReference>
<dbReference type="InterPro" id="IPR000281">
    <property type="entry name" value="HTH_RpiR"/>
</dbReference>
<dbReference type="PROSITE" id="PS51464">
    <property type="entry name" value="SIS"/>
    <property type="match status" value="1"/>
</dbReference>
<dbReference type="PANTHER" id="PTHR30514">
    <property type="entry name" value="GLUCOKINASE"/>
    <property type="match status" value="1"/>
</dbReference>
<accession>A0A413F9Z1</accession>
<reference evidence="6 7" key="1">
    <citation type="submission" date="2018-08" db="EMBL/GenBank/DDBJ databases">
        <title>A genome reference for cultivated species of the human gut microbiota.</title>
        <authorList>
            <person name="Zou Y."/>
            <person name="Xue W."/>
            <person name="Luo G."/>
        </authorList>
    </citation>
    <scope>NUCLEOTIDE SEQUENCE [LARGE SCALE GENOMIC DNA]</scope>
    <source>
        <strain evidence="6 7">AF04-15</strain>
    </source>
</reference>
<dbReference type="Pfam" id="PF01418">
    <property type="entry name" value="HTH_6"/>
    <property type="match status" value="1"/>
</dbReference>
<dbReference type="InterPro" id="IPR047640">
    <property type="entry name" value="RpiR-like"/>
</dbReference>
<evidence type="ECO:0000313" key="7">
    <source>
        <dbReference type="Proteomes" id="UP000283880"/>
    </source>
</evidence>
<evidence type="ECO:0000256" key="3">
    <source>
        <dbReference type="ARBA" id="ARBA00023163"/>
    </source>
</evidence>
<dbReference type="Gene3D" id="3.40.50.10490">
    <property type="entry name" value="Glucose-6-phosphate isomerase like protein, domain 1"/>
    <property type="match status" value="1"/>
</dbReference>
<evidence type="ECO:0000259" key="5">
    <source>
        <dbReference type="PROSITE" id="PS51464"/>
    </source>
</evidence>
<dbReference type="EMBL" id="QSBM01000019">
    <property type="protein sequence ID" value="RGX25428.1"/>
    <property type="molecule type" value="Genomic_DNA"/>
</dbReference>
<dbReference type="Proteomes" id="UP000283880">
    <property type="component" value="Unassembled WGS sequence"/>
</dbReference>
<dbReference type="Pfam" id="PF01380">
    <property type="entry name" value="SIS"/>
    <property type="match status" value="1"/>
</dbReference>
<keyword evidence="3" id="KW-0804">Transcription</keyword>
<evidence type="ECO:0000259" key="4">
    <source>
        <dbReference type="PROSITE" id="PS51071"/>
    </source>
</evidence>
<dbReference type="GO" id="GO:0003700">
    <property type="term" value="F:DNA-binding transcription factor activity"/>
    <property type="evidence" value="ECO:0007669"/>
    <property type="project" value="InterPro"/>
</dbReference>
<dbReference type="GO" id="GO:0097367">
    <property type="term" value="F:carbohydrate derivative binding"/>
    <property type="evidence" value="ECO:0007669"/>
    <property type="project" value="InterPro"/>
</dbReference>
<name>A0A413F9Z1_9FIRM</name>